<dbReference type="SUPFAM" id="SSF56672">
    <property type="entry name" value="DNA/RNA polymerases"/>
    <property type="match status" value="1"/>
</dbReference>
<dbReference type="InterPro" id="IPR043502">
    <property type="entry name" value="DNA/RNA_pol_sf"/>
</dbReference>
<dbReference type="EMBL" id="CAJNNW010027131">
    <property type="protein sequence ID" value="CAE8689794.1"/>
    <property type="molecule type" value="Genomic_DNA"/>
</dbReference>
<dbReference type="AlphaFoldDB" id="A0A813JXY6"/>
<name>A0A813JXY6_POLGL</name>
<dbReference type="Proteomes" id="UP000626109">
    <property type="component" value="Unassembled WGS sequence"/>
</dbReference>
<gene>
    <name evidence="1" type="ORF">PGLA2088_LOCUS26627</name>
</gene>
<evidence type="ECO:0008006" key="3">
    <source>
        <dbReference type="Google" id="ProtNLM"/>
    </source>
</evidence>
<organism evidence="1 2">
    <name type="scientific">Polarella glacialis</name>
    <name type="common">Dinoflagellate</name>
    <dbReference type="NCBI Taxonomy" id="89957"/>
    <lineage>
        <taxon>Eukaryota</taxon>
        <taxon>Sar</taxon>
        <taxon>Alveolata</taxon>
        <taxon>Dinophyceae</taxon>
        <taxon>Suessiales</taxon>
        <taxon>Suessiaceae</taxon>
        <taxon>Polarella</taxon>
    </lineage>
</organism>
<accession>A0A813JXY6</accession>
<proteinExistence type="predicted"/>
<evidence type="ECO:0000313" key="2">
    <source>
        <dbReference type="Proteomes" id="UP000626109"/>
    </source>
</evidence>
<protein>
    <recommendedName>
        <fullName evidence="3">Reverse transcriptase</fullName>
    </recommendedName>
</protein>
<evidence type="ECO:0000313" key="1">
    <source>
        <dbReference type="EMBL" id="CAE8689794.1"/>
    </source>
</evidence>
<comment type="caution">
    <text evidence="1">The sequence shown here is derived from an EMBL/GenBank/DDBJ whole genome shotgun (WGS) entry which is preliminary data.</text>
</comment>
<sequence>MGEQSLERSSEKRIGLLTRYMETQLLGVRKHEKLVTTDRHIGRGKQALQGRSLPRLPVRTVSGPFFVLGADVRSDMARRLCTQVRRMFDLEKKMGSVLAVGRNRSRHLVPVWSAILRAGGFHRGFLHWVRKRTESLPVIGNQLPSTLELGLLAAATRSLALQIAAKEERNRRISRREGQARDWSNGGRFAFGQIRKQRVAEITSLRENFDVKTADAVGNNRLRRKTPVIKTNVLQVDDSPVHICIGDEVTIRGQQHAVIGIGGDIAVLRPAFCPVNHGCVVTFTRWVTSCNDLRRCMSKPWAKIWNSVPDDANIWDEFKSFAAPLLPWAPMKGYTLDVRDYRRAISKARSHSALGGDQWSVPELRAFPDEEVEVISEIFESLSNEEIPWDDHSLVGIIVMIAKIAKPLGGSDCRPLTIFSMIYRLWSRMHCARFTSWLVTWVDPGVCGMLPGRSVSDVTSRITLRMELAVMTEVPVCGGVGDIVKCFNTNSLGSHRVDFVASWGCRWARQDLDARAQESHEEASHARESR</sequence>
<reference evidence="1" key="1">
    <citation type="submission" date="2021-02" db="EMBL/GenBank/DDBJ databases">
        <authorList>
            <person name="Dougan E. K."/>
            <person name="Rhodes N."/>
            <person name="Thang M."/>
            <person name="Chan C."/>
        </authorList>
    </citation>
    <scope>NUCLEOTIDE SEQUENCE</scope>
</reference>